<sequence length="61" mass="6937">MQRPLVGLHQGAWRRMRLPCAWVNPGVGWSSYVIRPANPRAARSGFRRKVRARAAHPHPAQ</sequence>
<protein>
    <submittedName>
        <fullName evidence="1">GG17390</fullName>
    </submittedName>
</protein>
<dbReference type="AlphaFoldDB" id="B3P4L5"/>
<keyword evidence="2" id="KW-1185">Reference proteome</keyword>
<organism evidence="1 2">
    <name type="scientific">Drosophila erecta</name>
    <name type="common">Fruit fly</name>
    <dbReference type="NCBI Taxonomy" id="7220"/>
    <lineage>
        <taxon>Eukaryota</taxon>
        <taxon>Metazoa</taxon>
        <taxon>Ecdysozoa</taxon>
        <taxon>Arthropoda</taxon>
        <taxon>Hexapoda</taxon>
        <taxon>Insecta</taxon>
        <taxon>Pterygota</taxon>
        <taxon>Neoptera</taxon>
        <taxon>Endopterygota</taxon>
        <taxon>Diptera</taxon>
        <taxon>Brachycera</taxon>
        <taxon>Muscomorpha</taxon>
        <taxon>Ephydroidea</taxon>
        <taxon>Drosophilidae</taxon>
        <taxon>Drosophila</taxon>
        <taxon>Sophophora</taxon>
    </lineage>
</organism>
<dbReference type="HOGENOM" id="CLU_2924989_0_0_1"/>
<evidence type="ECO:0000313" key="1">
    <source>
        <dbReference type="EMBL" id="EDV49668.1"/>
    </source>
</evidence>
<gene>
    <name evidence="1" type="primary">Dere\GG17390</name>
    <name evidence="1" type="ORF">Dere_GG17390</name>
</gene>
<name>B3P4L5_DROER</name>
<reference evidence="1 2" key="1">
    <citation type="journal article" date="2007" name="Nature">
        <title>Evolution of genes and genomes on the Drosophila phylogeny.</title>
        <authorList>
            <consortium name="Drosophila 12 Genomes Consortium"/>
            <person name="Clark A.G."/>
            <person name="Eisen M.B."/>
            <person name="Smith D.R."/>
            <person name="Bergman C.M."/>
            <person name="Oliver B."/>
            <person name="Markow T.A."/>
            <person name="Kaufman T.C."/>
            <person name="Kellis M."/>
            <person name="Gelbart W."/>
            <person name="Iyer V.N."/>
            <person name="Pollard D.A."/>
            <person name="Sackton T.B."/>
            <person name="Larracuente A.M."/>
            <person name="Singh N.D."/>
            <person name="Abad J.P."/>
            <person name="Abt D.N."/>
            <person name="Adryan B."/>
            <person name="Aguade M."/>
            <person name="Akashi H."/>
            <person name="Anderson W.W."/>
            <person name="Aquadro C.F."/>
            <person name="Ardell D.H."/>
            <person name="Arguello R."/>
            <person name="Artieri C.G."/>
            <person name="Barbash D.A."/>
            <person name="Barker D."/>
            <person name="Barsanti P."/>
            <person name="Batterham P."/>
            <person name="Batzoglou S."/>
            <person name="Begun D."/>
            <person name="Bhutkar A."/>
            <person name="Blanco E."/>
            <person name="Bosak S.A."/>
            <person name="Bradley R.K."/>
            <person name="Brand A.D."/>
            <person name="Brent M.R."/>
            <person name="Brooks A.N."/>
            <person name="Brown R.H."/>
            <person name="Butlin R.K."/>
            <person name="Caggese C."/>
            <person name="Calvi B.R."/>
            <person name="Bernardo de Carvalho A."/>
            <person name="Caspi A."/>
            <person name="Castrezana S."/>
            <person name="Celniker S.E."/>
            <person name="Chang J.L."/>
            <person name="Chapple C."/>
            <person name="Chatterji S."/>
            <person name="Chinwalla A."/>
            <person name="Civetta A."/>
            <person name="Clifton S.W."/>
            <person name="Comeron J.M."/>
            <person name="Costello J.C."/>
            <person name="Coyne J.A."/>
            <person name="Daub J."/>
            <person name="David R.G."/>
            <person name="Delcher A.L."/>
            <person name="Delehaunty K."/>
            <person name="Do C.B."/>
            <person name="Ebling H."/>
            <person name="Edwards K."/>
            <person name="Eickbush T."/>
            <person name="Evans J.D."/>
            <person name="Filipski A."/>
            <person name="Findeiss S."/>
            <person name="Freyhult E."/>
            <person name="Fulton L."/>
            <person name="Fulton R."/>
            <person name="Garcia A.C."/>
            <person name="Gardiner A."/>
            <person name="Garfield D.A."/>
            <person name="Garvin B.E."/>
            <person name="Gibson G."/>
            <person name="Gilbert D."/>
            <person name="Gnerre S."/>
            <person name="Godfrey J."/>
            <person name="Good R."/>
            <person name="Gotea V."/>
            <person name="Gravely B."/>
            <person name="Greenberg A.J."/>
            <person name="Griffiths-Jones S."/>
            <person name="Gross S."/>
            <person name="Guigo R."/>
            <person name="Gustafson E.A."/>
            <person name="Haerty W."/>
            <person name="Hahn M.W."/>
            <person name="Halligan D.L."/>
            <person name="Halpern A.L."/>
            <person name="Halter G.M."/>
            <person name="Han M.V."/>
            <person name="Heger A."/>
            <person name="Hillier L."/>
            <person name="Hinrichs A.S."/>
            <person name="Holmes I."/>
            <person name="Hoskins R.A."/>
            <person name="Hubisz M.J."/>
            <person name="Hultmark D."/>
            <person name="Huntley M.A."/>
            <person name="Jaffe D.B."/>
            <person name="Jagadeeshan S."/>
            <person name="Jeck W.R."/>
            <person name="Johnson J."/>
            <person name="Jones C.D."/>
            <person name="Jordan W.C."/>
            <person name="Karpen G.H."/>
            <person name="Kataoka E."/>
            <person name="Keightley P.D."/>
            <person name="Kheradpour P."/>
            <person name="Kirkness E.F."/>
            <person name="Koerich L.B."/>
            <person name="Kristiansen K."/>
            <person name="Kudrna D."/>
            <person name="Kulathinal R.J."/>
            <person name="Kumar S."/>
            <person name="Kwok R."/>
            <person name="Lander E."/>
            <person name="Langley C.H."/>
            <person name="Lapoint R."/>
            <person name="Lazzaro B.P."/>
            <person name="Lee S.J."/>
            <person name="Levesque L."/>
            <person name="Li R."/>
            <person name="Lin C.F."/>
            <person name="Lin M.F."/>
            <person name="Lindblad-Toh K."/>
            <person name="Llopart A."/>
            <person name="Long M."/>
            <person name="Low L."/>
            <person name="Lozovsky E."/>
            <person name="Lu J."/>
            <person name="Luo M."/>
            <person name="Machado C.A."/>
            <person name="Makalowski W."/>
            <person name="Marzo M."/>
            <person name="Matsuda M."/>
            <person name="Matzkin L."/>
            <person name="McAllister B."/>
            <person name="McBride C.S."/>
            <person name="McKernan B."/>
            <person name="McKernan K."/>
            <person name="Mendez-Lago M."/>
            <person name="Minx P."/>
            <person name="Mollenhauer M.U."/>
            <person name="Montooth K."/>
            <person name="Mount S.M."/>
            <person name="Mu X."/>
            <person name="Myers E."/>
            <person name="Negre B."/>
            <person name="Newfeld S."/>
            <person name="Nielsen R."/>
            <person name="Noor M.A."/>
            <person name="O'Grady P."/>
            <person name="Pachter L."/>
            <person name="Papaceit M."/>
            <person name="Parisi M.J."/>
            <person name="Parisi M."/>
            <person name="Parts L."/>
            <person name="Pedersen J.S."/>
            <person name="Pesole G."/>
            <person name="Phillippy A.M."/>
            <person name="Ponting C.P."/>
            <person name="Pop M."/>
            <person name="Porcelli D."/>
            <person name="Powell J.R."/>
            <person name="Prohaska S."/>
            <person name="Pruitt K."/>
            <person name="Puig M."/>
            <person name="Quesneville H."/>
            <person name="Ram K.R."/>
            <person name="Rand D."/>
            <person name="Rasmussen M.D."/>
            <person name="Reed L.K."/>
            <person name="Reenan R."/>
            <person name="Reily A."/>
            <person name="Remington K.A."/>
            <person name="Rieger T.T."/>
            <person name="Ritchie M.G."/>
            <person name="Robin C."/>
            <person name="Rogers Y.H."/>
            <person name="Rohde C."/>
            <person name="Rozas J."/>
            <person name="Rubenfield M.J."/>
            <person name="Ruiz A."/>
            <person name="Russo S."/>
            <person name="Salzberg S.L."/>
            <person name="Sanchez-Gracia A."/>
            <person name="Saranga D.J."/>
            <person name="Sato H."/>
            <person name="Schaeffer S.W."/>
            <person name="Schatz M.C."/>
            <person name="Schlenke T."/>
            <person name="Schwartz R."/>
            <person name="Segarra C."/>
            <person name="Singh R.S."/>
            <person name="Sirot L."/>
            <person name="Sirota M."/>
            <person name="Sisneros N.B."/>
            <person name="Smith C.D."/>
            <person name="Smith T.F."/>
            <person name="Spieth J."/>
            <person name="Stage D.E."/>
            <person name="Stark A."/>
            <person name="Stephan W."/>
            <person name="Strausberg R.L."/>
            <person name="Strempel S."/>
            <person name="Sturgill D."/>
            <person name="Sutton G."/>
            <person name="Sutton G.G."/>
            <person name="Tao W."/>
            <person name="Teichmann S."/>
            <person name="Tobari Y.N."/>
            <person name="Tomimura Y."/>
            <person name="Tsolas J.M."/>
            <person name="Valente V.L."/>
            <person name="Venter E."/>
            <person name="Venter J.C."/>
            <person name="Vicario S."/>
            <person name="Vieira F.G."/>
            <person name="Vilella A.J."/>
            <person name="Villasante A."/>
            <person name="Walenz B."/>
            <person name="Wang J."/>
            <person name="Wasserman M."/>
            <person name="Watts T."/>
            <person name="Wilson D."/>
            <person name="Wilson R.K."/>
            <person name="Wing R.A."/>
            <person name="Wolfner M.F."/>
            <person name="Wong A."/>
            <person name="Wong G.K."/>
            <person name="Wu C.I."/>
            <person name="Wu G."/>
            <person name="Yamamoto D."/>
            <person name="Yang H.P."/>
            <person name="Yang S.P."/>
            <person name="Yorke J.A."/>
            <person name="Yoshida K."/>
            <person name="Zdobnov E."/>
            <person name="Zhang P."/>
            <person name="Zhang Y."/>
            <person name="Zimin A.V."/>
            <person name="Baldwin J."/>
            <person name="Abdouelleil A."/>
            <person name="Abdulkadir J."/>
            <person name="Abebe A."/>
            <person name="Abera B."/>
            <person name="Abreu J."/>
            <person name="Acer S.C."/>
            <person name="Aftuck L."/>
            <person name="Alexander A."/>
            <person name="An P."/>
            <person name="Anderson E."/>
            <person name="Anderson S."/>
            <person name="Arachi H."/>
            <person name="Azer M."/>
            <person name="Bachantsang P."/>
            <person name="Barry A."/>
            <person name="Bayul T."/>
            <person name="Berlin A."/>
            <person name="Bessette D."/>
            <person name="Bloom T."/>
            <person name="Blye J."/>
            <person name="Boguslavskiy L."/>
            <person name="Bonnet C."/>
            <person name="Boukhgalter B."/>
            <person name="Bourzgui I."/>
            <person name="Brown A."/>
            <person name="Cahill P."/>
            <person name="Channer S."/>
            <person name="Cheshatsang Y."/>
            <person name="Chuda L."/>
            <person name="Citroen M."/>
            <person name="Collymore A."/>
            <person name="Cooke P."/>
            <person name="Costello M."/>
            <person name="D'Aco K."/>
            <person name="Daza R."/>
            <person name="De Haan G."/>
            <person name="DeGray S."/>
            <person name="DeMaso C."/>
            <person name="Dhargay N."/>
            <person name="Dooley K."/>
            <person name="Dooley E."/>
            <person name="Doricent M."/>
            <person name="Dorje P."/>
            <person name="Dorjee K."/>
            <person name="Dupes A."/>
            <person name="Elong R."/>
            <person name="Falk J."/>
            <person name="Farina A."/>
            <person name="Faro S."/>
            <person name="Ferguson D."/>
            <person name="Fisher S."/>
            <person name="Foley C.D."/>
            <person name="Franke A."/>
            <person name="Friedrich D."/>
            <person name="Gadbois L."/>
            <person name="Gearin G."/>
            <person name="Gearin C.R."/>
            <person name="Giannoukos G."/>
            <person name="Goode T."/>
            <person name="Graham J."/>
            <person name="Grandbois E."/>
            <person name="Grewal S."/>
            <person name="Gyaltsen K."/>
            <person name="Hafez N."/>
            <person name="Hagos B."/>
            <person name="Hall J."/>
            <person name="Henson C."/>
            <person name="Hollinger A."/>
            <person name="Honan T."/>
            <person name="Huard M.D."/>
            <person name="Hughes L."/>
            <person name="Hurhula B."/>
            <person name="Husby M.E."/>
            <person name="Kamat A."/>
            <person name="Kanga B."/>
            <person name="Kashin S."/>
            <person name="Khazanovich D."/>
            <person name="Kisner P."/>
            <person name="Lance K."/>
            <person name="Lara M."/>
            <person name="Lee W."/>
            <person name="Lennon N."/>
            <person name="Letendre F."/>
            <person name="LeVine R."/>
            <person name="Lipovsky A."/>
            <person name="Liu X."/>
            <person name="Liu J."/>
            <person name="Liu S."/>
            <person name="Lokyitsang T."/>
            <person name="Lokyitsang Y."/>
            <person name="Lubonja R."/>
            <person name="Lui A."/>
            <person name="MacDonald P."/>
            <person name="Magnisalis V."/>
            <person name="Maru K."/>
            <person name="Matthews C."/>
            <person name="McCusker W."/>
            <person name="McDonough S."/>
            <person name="Mehta T."/>
            <person name="Meldrim J."/>
            <person name="Meneus L."/>
            <person name="Mihai O."/>
            <person name="Mihalev A."/>
            <person name="Mihova T."/>
            <person name="Mittelman R."/>
            <person name="Mlenga V."/>
            <person name="Montmayeur A."/>
            <person name="Mulrain L."/>
            <person name="Navidi A."/>
            <person name="Naylor J."/>
            <person name="Negash T."/>
            <person name="Nguyen T."/>
            <person name="Nguyen N."/>
            <person name="Nicol R."/>
            <person name="Norbu C."/>
            <person name="Norbu N."/>
            <person name="Novod N."/>
            <person name="O'Neill B."/>
            <person name="Osman S."/>
            <person name="Markiewicz E."/>
            <person name="Oyono O.L."/>
            <person name="Patti C."/>
            <person name="Phunkhang P."/>
            <person name="Pierre F."/>
            <person name="Priest M."/>
            <person name="Raghuraman S."/>
            <person name="Rege F."/>
            <person name="Reyes R."/>
            <person name="Rise C."/>
            <person name="Rogov P."/>
            <person name="Ross K."/>
            <person name="Ryan E."/>
            <person name="Settipalli S."/>
            <person name="Shea T."/>
            <person name="Sherpa N."/>
            <person name="Shi L."/>
            <person name="Shih D."/>
            <person name="Sparrow T."/>
            <person name="Spaulding J."/>
            <person name="Stalker J."/>
            <person name="Stange-Thomann N."/>
            <person name="Stavropoulos S."/>
            <person name="Stone C."/>
            <person name="Strader C."/>
            <person name="Tesfaye S."/>
            <person name="Thomson T."/>
            <person name="Thoulutsang Y."/>
            <person name="Thoulutsang D."/>
            <person name="Topham K."/>
            <person name="Topping I."/>
            <person name="Tsamla T."/>
            <person name="Vassiliev H."/>
            <person name="Vo A."/>
            <person name="Wangchuk T."/>
            <person name="Wangdi T."/>
            <person name="Weiand M."/>
            <person name="Wilkinson J."/>
            <person name="Wilson A."/>
            <person name="Yadav S."/>
            <person name="Young G."/>
            <person name="Yu Q."/>
            <person name="Zembek L."/>
            <person name="Zhong D."/>
            <person name="Zimmer A."/>
            <person name="Zwirko Z."/>
            <person name="Jaffe D.B."/>
            <person name="Alvarez P."/>
            <person name="Brockman W."/>
            <person name="Butler J."/>
            <person name="Chin C."/>
            <person name="Gnerre S."/>
            <person name="Grabherr M."/>
            <person name="Kleber M."/>
            <person name="Mauceli E."/>
            <person name="MacCallum I."/>
        </authorList>
    </citation>
    <scope>NUCLEOTIDE SEQUENCE [LARGE SCALE GENOMIC DNA]</scope>
    <source>
        <strain evidence="1 2">TSC#14021-0224.01</strain>
    </source>
</reference>
<proteinExistence type="predicted"/>
<evidence type="ECO:0000313" key="2">
    <source>
        <dbReference type="Proteomes" id="UP000008711"/>
    </source>
</evidence>
<accession>B3P4L5</accession>
<reference evidence="1 2" key="2">
    <citation type="journal article" date="2008" name="Bioinformatics">
        <title>Assembly reconciliation.</title>
        <authorList>
            <person name="Zimin A.V."/>
            <person name="Smith D.R."/>
            <person name="Sutton G."/>
            <person name="Yorke J.A."/>
        </authorList>
    </citation>
    <scope>NUCLEOTIDE SEQUENCE [LARGE SCALE GENOMIC DNA]</scope>
    <source>
        <strain evidence="1 2">TSC#14021-0224.01</strain>
    </source>
</reference>
<dbReference type="EMBL" id="CH954181">
    <property type="protein sequence ID" value="EDV49668.1"/>
    <property type="molecule type" value="Genomic_DNA"/>
</dbReference>
<dbReference type="Proteomes" id="UP000008711">
    <property type="component" value="Unassembled WGS sequence"/>
</dbReference>